<evidence type="ECO:0000313" key="3">
    <source>
        <dbReference type="Proteomes" id="UP000663992"/>
    </source>
</evidence>
<keyword evidence="3" id="KW-1185">Reference proteome</keyword>
<comment type="caution">
    <text evidence="2">The sequence shown here is derived from an EMBL/GenBank/DDBJ whole genome shotgun (WGS) entry which is preliminary data.</text>
</comment>
<dbReference type="Proteomes" id="UP000663992">
    <property type="component" value="Unassembled WGS sequence"/>
</dbReference>
<gene>
    <name evidence="2" type="ORF">J0A65_05070</name>
</gene>
<dbReference type="RefSeq" id="WP_206593044.1">
    <property type="nucleotide sequence ID" value="NZ_JAFKCS010000003.1"/>
</dbReference>
<organism evidence="2 3">
    <name type="scientific">Bowmanella yangjiangensis</name>
    <dbReference type="NCBI Taxonomy" id="2811230"/>
    <lineage>
        <taxon>Bacteria</taxon>
        <taxon>Pseudomonadati</taxon>
        <taxon>Pseudomonadota</taxon>
        <taxon>Gammaproteobacteria</taxon>
        <taxon>Alteromonadales</taxon>
        <taxon>Alteromonadaceae</taxon>
        <taxon>Bowmanella</taxon>
    </lineage>
</organism>
<sequence>MVNFIFWASLIWGVFGVLGATGHFIASQANGFGLASPIAFWSQVLLCIVLVVSAIGFKKRSALMARLVGFAWVGLFLSMALASFEAYKEFNSLGAFGGLALFSCIVALILKGLFSEAVRKHLMSNAT</sequence>
<dbReference type="EMBL" id="JAFKCS010000003">
    <property type="protein sequence ID" value="MBN7819225.1"/>
    <property type="molecule type" value="Genomic_DNA"/>
</dbReference>
<name>A0ABS3CRE7_9ALTE</name>
<feature type="transmembrane region" description="Helical" evidence="1">
    <location>
        <begin position="67"/>
        <end position="87"/>
    </location>
</feature>
<protein>
    <submittedName>
        <fullName evidence="2">Uncharacterized protein</fullName>
    </submittedName>
</protein>
<keyword evidence="1" id="KW-0812">Transmembrane</keyword>
<keyword evidence="1" id="KW-0472">Membrane</keyword>
<keyword evidence="1" id="KW-1133">Transmembrane helix</keyword>
<feature type="transmembrane region" description="Helical" evidence="1">
    <location>
        <begin position="93"/>
        <end position="114"/>
    </location>
</feature>
<accession>A0ABS3CRE7</accession>
<evidence type="ECO:0000256" key="1">
    <source>
        <dbReference type="SAM" id="Phobius"/>
    </source>
</evidence>
<proteinExistence type="predicted"/>
<feature type="transmembrane region" description="Helical" evidence="1">
    <location>
        <begin position="35"/>
        <end position="55"/>
    </location>
</feature>
<evidence type="ECO:0000313" key="2">
    <source>
        <dbReference type="EMBL" id="MBN7819225.1"/>
    </source>
</evidence>
<reference evidence="2 3" key="1">
    <citation type="submission" date="2021-03" db="EMBL/GenBank/DDBJ databases">
        <title>novel species isolated from a fishpond in China.</title>
        <authorList>
            <person name="Lu H."/>
            <person name="Cai Z."/>
        </authorList>
    </citation>
    <scope>NUCLEOTIDE SEQUENCE [LARGE SCALE GENOMIC DNA]</scope>
    <source>
        <strain evidence="2 3">Y57</strain>
    </source>
</reference>